<evidence type="ECO:0000313" key="2">
    <source>
        <dbReference type="EMBL" id="TCL31815.1"/>
    </source>
</evidence>
<comment type="caution">
    <text evidence="2">The sequence shown here is derived from an EMBL/GenBank/DDBJ whole genome shotgun (WGS) entry which is preliminary data.</text>
</comment>
<evidence type="ECO:0000256" key="1">
    <source>
        <dbReference type="SAM" id="Phobius"/>
    </source>
</evidence>
<sequence length="434" mass="49472">MSKKSFSLIKFFLVPIIITGFAYGWHEYRLFTAVPTERLAAGSYYPEMPPDEHHHYLQLPIDHRDPAKGTFMDFYILSPNFKPGDKVVFWLFDNQQERVGLLRDAKDFAEFENILGGLSYVLIGNRGVSPTLFPEVFRQDGSINYPLAMNLYGSAQQIEDIEAVRQDMQNKHLLPQDGNIMLYGGSGGGFLVQQYLDKYGSHVSRAIIENSGAPDLAQQHKVPFAKSFYEANPDAANMYYALSSAEVRLSLAYLLFKLGQEGEVDLQLKIVKGQSRSTSLQEKYSYFSKWIKPANNFPLIRFMLGIPAELEVKVRIYELLGADLKNYQPTSPEQVILMYEWTKVILADFLKAEAVGEIRTPAFPLHRSNYSGEVLVWSGLKDQAFSEQMAQWINASYPRSKRATFDDGHRLMKSPEYYRELRKAFFATGLSVAH</sequence>
<keyword evidence="3" id="KW-1185">Reference proteome</keyword>
<name>A0A4V2Q7H3_9FIRM</name>
<dbReference type="RefSeq" id="WP_132083710.1">
    <property type="nucleotide sequence ID" value="NZ_SLUI01000026.1"/>
</dbReference>
<dbReference type="OrthoDB" id="9796770at2"/>
<dbReference type="AlphaFoldDB" id="A0A4V2Q7H3"/>
<dbReference type="EMBL" id="SLUI01000026">
    <property type="protein sequence ID" value="TCL31815.1"/>
    <property type="molecule type" value="Genomic_DNA"/>
</dbReference>
<feature type="transmembrane region" description="Helical" evidence="1">
    <location>
        <begin position="7"/>
        <end position="25"/>
    </location>
</feature>
<proteinExistence type="predicted"/>
<dbReference type="SUPFAM" id="SSF53474">
    <property type="entry name" value="alpha/beta-Hydrolases"/>
    <property type="match status" value="1"/>
</dbReference>
<keyword evidence="1" id="KW-0812">Transmembrane</keyword>
<dbReference type="Proteomes" id="UP000295063">
    <property type="component" value="Unassembled WGS sequence"/>
</dbReference>
<keyword evidence="1" id="KW-0472">Membrane</keyword>
<accession>A0A4V2Q7H3</accession>
<evidence type="ECO:0000313" key="3">
    <source>
        <dbReference type="Proteomes" id="UP000295063"/>
    </source>
</evidence>
<dbReference type="Gene3D" id="3.40.50.1820">
    <property type="entry name" value="alpha/beta hydrolase"/>
    <property type="match status" value="1"/>
</dbReference>
<organism evidence="2 3">
    <name type="scientific">Anaerospora hongkongensis</name>
    <dbReference type="NCBI Taxonomy" id="244830"/>
    <lineage>
        <taxon>Bacteria</taxon>
        <taxon>Bacillati</taxon>
        <taxon>Bacillota</taxon>
        <taxon>Negativicutes</taxon>
        <taxon>Selenomonadales</taxon>
        <taxon>Sporomusaceae</taxon>
        <taxon>Anaerospora</taxon>
    </lineage>
</organism>
<protein>
    <recommendedName>
        <fullName evidence="4">Secretory lipase</fullName>
    </recommendedName>
</protein>
<keyword evidence="1" id="KW-1133">Transmembrane helix</keyword>
<gene>
    <name evidence="2" type="ORF">EV210_12627</name>
</gene>
<reference evidence="2 3" key="1">
    <citation type="submission" date="2019-03" db="EMBL/GenBank/DDBJ databases">
        <title>Genomic Encyclopedia of Type Strains, Phase IV (KMG-IV): sequencing the most valuable type-strain genomes for metagenomic binning, comparative biology and taxonomic classification.</title>
        <authorList>
            <person name="Goeker M."/>
        </authorList>
    </citation>
    <scope>NUCLEOTIDE SEQUENCE [LARGE SCALE GENOMIC DNA]</scope>
    <source>
        <strain evidence="2 3">DSM 15969</strain>
    </source>
</reference>
<evidence type="ECO:0008006" key="4">
    <source>
        <dbReference type="Google" id="ProtNLM"/>
    </source>
</evidence>
<dbReference type="InterPro" id="IPR029058">
    <property type="entry name" value="AB_hydrolase_fold"/>
</dbReference>